<evidence type="ECO:0000259" key="4">
    <source>
        <dbReference type="PROSITE" id="PS50042"/>
    </source>
</evidence>
<comment type="caution">
    <text evidence="6">The sequence shown here is derived from an EMBL/GenBank/DDBJ whole genome shotgun (WGS) entry which is preliminary data.</text>
</comment>
<dbReference type="GO" id="GO:0005829">
    <property type="term" value="C:cytosol"/>
    <property type="evidence" value="ECO:0007669"/>
    <property type="project" value="TreeGrafter"/>
</dbReference>
<dbReference type="InterPro" id="IPR014710">
    <property type="entry name" value="RmlC-like_jellyroll"/>
</dbReference>
<dbReference type="GO" id="GO:0003700">
    <property type="term" value="F:DNA-binding transcription factor activity"/>
    <property type="evidence" value="ECO:0007669"/>
    <property type="project" value="TreeGrafter"/>
</dbReference>
<gene>
    <name evidence="6" type="ORF">E6O51_02050</name>
</gene>
<dbReference type="RefSeq" id="WP_136383321.1">
    <property type="nucleotide sequence ID" value="NZ_SSOD01000002.1"/>
</dbReference>
<keyword evidence="1" id="KW-0805">Transcription regulation</keyword>
<dbReference type="Gene3D" id="1.10.10.10">
    <property type="entry name" value="Winged helix-like DNA-binding domain superfamily/Winged helix DNA-binding domain"/>
    <property type="match status" value="1"/>
</dbReference>
<evidence type="ECO:0000313" key="7">
    <source>
        <dbReference type="Proteomes" id="UP000307956"/>
    </source>
</evidence>
<dbReference type="PANTHER" id="PTHR24567:SF26">
    <property type="entry name" value="REGULATORY PROTEIN YEIL"/>
    <property type="match status" value="1"/>
</dbReference>
<dbReference type="PROSITE" id="PS50042">
    <property type="entry name" value="CNMP_BINDING_3"/>
    <property type="match status" value="1"/>
</dbReference>
<proteinExistence type="predicted"/>
<evidence type="ECO:0000256" key="2">
    <source>
        <dbReference type="ARBA" id="ARBA00023125"/>
    </source>
</evidence>
<reference evidence="6 7" key="1">
    <citation type="submission" date="2019-04" db="EMBL/GenBank/DDBJ databases">
        <title>Azoarcus rhizosphaerae sp. nov. isolated from rhizosphere of Ficus religiosa.</title>
        <authorList>
            <person name="Lin S.-Y."/>
            <person name="Hameed A."/>
            <person name="Hsu Y.-H."/>
            <person name="Young C.-C."/>
        </authorList>
    </citation>
    <scope>NUCLEOTIDE SEQUENCE [LARGE SCALE GENOMIC DNA]</scope>
    <source>
        <strain evidence="6 7">CC-YHH848</strain>
    </source>
</reference>
<dbReference type="CDD" id="cd00038">
    <property type="entry name" value="CAP_ED"/>
    <property type="match status" value="1"/>
</dbReference>
<dbReference type="InterPro" id="IPR036388">
    <property type="entry name" value="WH-like_DNA-bd_sf"/>
</dbReference>
<dbReference type="InterPro" id="IPR000595">
    <property type="entry name" value="cNMP-bd_dom"/>
</dbReference>
<dbReference type="PANTHER" id="PTHR24567">
    <property type="entry name" value="CRP FAMILY TRANSCRIPTIONAL REGULATORY PROTEIN"/>
    <property type="match status" value="1"/>
</dbReference>
<dbReference type="PROSITE" id="PS51063">
    <property type="entry name" value="HTH_CRP_2"/>
    <property type="match status" value="1"/>
</dbReference>
<dbReference type="OrthoDB" id="9777588at2"/>
<name>A0A4S4AVS8_9RHOO</name>
<protein>
    <submittedName>
        <fullName evidence="6">Crp/Fnr family transcriptional regulator</fullName>
    </submittedName>
</protein>
<evidence type="ECO:0000256" key="3">
    <source>
        <dbReference type="ARBA" id="ARBA00023163"/>
    </source>
</evidence>
<dbReference type="InterPro" id="IPR050397">
    <property type="entry name" value="Env_Response_Regulators"/>
</dbReference>
<dbReference type="InterPro" id="IPR012318">
    <property type="entry name" value="HTH_CRP"/>
</dbReference>
<dbReference type="Pfam" id="PF00027">
    <property type="entry name" value="cNMP_binding"/>
    <property type="match status" value="1"/>
</dbReference>
<dbReference type="Proteomes" id="UP000307956">
    <property type="component" value="Unassembled WGS sequence"/>
</dbReference>
<dbReference type="InterPro" id="IPR036390">
    <property type="entry name" value="WH_DNA-bd_sf"/>
</dbReference>
<organism evidence="6 7">
    <name type="scientific">Pseudothauera rhizosphaerae</name>
    <dbReference type="NCBI Taxonomy" id="2565932"/>
    <lineage>
        <taxon>Bacteria</taxon>
        <taxon>Pseudomonadati</taxon>
        <taxon>Pseudomonadota</taxon>
        <taxon>Betaproteobacteria</taxon>
        <taxon>Rhodocyclales</taxon>
        <taxon>Zoogloeaceae</taxon>
        <taxon>Pseudothauera</taxon>
    </lineage>
</organism>
<accession>A0A4S4AVS8</accession>
<dbReference type="SUPFAM" id="SSF46785">
    <property type="entry name" value="Winged helix' DNA-binding domain"/>
    <property type="match status" value="1"/>
</dbReference>
<dbReference type="SMART" id="SM00100">
    <property type="entry name" value="cNMP"/>
    <property type="match status" value="1"/>
</dbReference>
<evidence type="ECO:0000256" key="1">
    <source>
        <dbReference type="ARBA" id="ARBA00023015"/>
    </source>
</evidence>
<keyword evidence="7" id="KW-1185">Reference proteome</keyword>
<feature type="domain" description="HTH crp-type" evidence="5">
    <location>
        <begin position="150"/>
        <end position="218"/>
    </location>
</feature>
<dbReference type="Pfam" id="PF13545">
    <property type="entry name" value="HTH_Crp_2"/>
    <property type="match status" value="1"/>
</dbReference>
<feature type="domain" description="Cyclic nucleotide-binding" evidence="4">
    <location>
        <begin position="15"/>
        <end position="136"/>
    </location>
</feature>
<dbReference type="EMBL" id="SSOD01000002">
    <property type="protein sequence ID" value="THF64130.1"/>
    <property type="molecule type" value="Genomic_DNA"/>
</dbReference>
<dbReference type="AlphaFoldDB" id="A0A4S4AVS8"/>
<sequence>MDTSALIRKLAESSIFSKVDEQALQALLADATLVRLKARQHLFHMGEKAMYFFLVKSGSITLYRPSYTGDHKIFRSMEEGDLLAETAMFAAPCHYPLSAQAATNADVYRLSRERLLQLCRQSPDFSMAMLEGMAVRITQSLNRIDLLTIGNAAQRLVTYLMDIYMQQRSAWLILPASQSVLARQLNIVPETLSRQLGGFRRAGLIGGHNRELVLLDVDGLCKAVDLPPPDANFDRLEPTGHLGSSLFDCCNYAKQTLGRSN</sequence>
<evidence type="ECO:0000313" key="6">
    <source>
        <dbReference type="EMBL" id="THF64130.1"/>
    </source>
</evidence>
<dbReference type="SMART" id="SM00419">
    <property type="entry name" value="HTH_CRP"/>
    <property type="match status" value="1"/>
</dbReference>
<dbReference type="GO" id="GO:0003677">
    <property type="term" value="F:DNA binding"/>
    <property type="evidence" value="ECO:0007669"/>
    <property type="project" value="UniProtKB-KW"/>
</dbReference>
<keyword evidence="3" id="KW-0804">Transcription</keyword>
<evidence type="ECO:0000259" key="5">
    <source>
        <dbReference type="PROSITE" id="PS51063"/>
    </source>
</evidence>
<dbReference type="InterPro" id="IPR018490">
    <property type="entry name" value="cNMP-bd_dom_sf"/>
</dbReference>
<dbReference type="SUPFAM" id="SSF51206">
    <property type="entry name" value="cAMP-binding domain-like"/>
    <property type="match status" value="1"/>
</dbReference>
<keyword evidence="2" id="KW-0238">DNA-binding</keyword>
<dbReference type="Gene3D" id="2.60.120.10">
    <property type="entry name" value="Jelly Rolls"/>
    <property type="match status" value="1"/>
</dbReference>